<dbReference type="AlphaFoldDB" id="A0A1D7QXG9"/>
<evidence type="ECO:0000256" key="4">
    <source>
        <dbReference type="ARBA" id="ARBA00038054"/>
    </source>
</evidence>
<keyword evidence="3" id="KW-0288">FMN</keyword>
<protein>
    <submittedName>
        <fullName evidence="6">Nitrilotriacetate monooxygenase component B</fullName>
        <ecNumber evidence="6">1.14.13.-</ecNumber>
    </submittedName>
</protein>
<comment type="cofactor">
    <cofactor evidence="1">
        <name>FMN</name>
        <dbReference type="ChEBI" id="CHEBI:58210"/>
    </cofactor>
</comment>
<evidence type="ECO:0000256" key="3">
    <source>
        <dbReference type="ARBA" id="ARBA00022643"/>
    </source>
</evidence>
<evidence type="ECO:0000313" key="7">
    <source>
        <dbReference type="Proteomes" id="UP000094463"/>
    </source>
</evidence>
<dbReference type="Pfam" id="PF01613">
    <property type="entry name" value="Flavin_Reduct"/>
    <property type="match status" value="1"/>
</dbReference>
<dbReference type="GO" id="GO:0010181">
    <property type="term" value="F:FMN binding"/>
    <property type="evidence" value="ECO:0007669"/>
    <property type="project" value="InterPro"/>
</dbReference>
<dbReference type="RefSeq" id="WP_069365663.1">
    <property type="nucleotide sequence ID" value="NZ_CP012502.1"/>
</dbReference>
<reference evidence="6 7" key="1">
    <citation type="submission" date="2015-08" db="EMBL/GenBank/DDBJ databases">
        <title>The complete genome sequence of Bacillus beveridgei MLTeJB.</title>
        <authorList>
            <person name="Hanson T.E."/>
            <person name="Mesa C."/>
            <person name="Basesman S.M."/>
            <person name="Oremland R.S."/>
        </authorList>
    </citation>
    <scope>NUCLEOTIDE SEQUENCE [LARGE SCALE GENOMIC DNA]</scope>
    <source>
        <strain evidence="6 7">MLTeJB</strain>
    </source>
</reference>
<dbReference type="STRING" id="632773.BBEV_2370"/>
<dbReference type="KEGG" id="bbev:BBEV_2370"/>
<proteinExistence type="inferred from homology"/>
<dbReference type="PANTHER" id="PTHR33798:SF5">
    <property type="entry name" value="FLAVIN REDUCTASE LIKE DOMAIN-CONTAINING PROTEIN"/>
    <property type="match status" value="1"/>
</dbReference>
<comment type="similarity">
    <text evidence="4">Belongs to the flavoredoxin family.</text>
</comment>
<dbReference type="EC" id="1.14.13.-" evidence="6"/>
<dbReference type="EMBL" id="CP012502">
    <property type="protein sequence ID" value="AOM83711.1"/>
    <property type="molecule type" value="Genomic_DNA"/>
</dbReference>
<evidence type="ECO:0000259" key="5">
    <source>
        <dbReference type="SMART" id="SM00903"/>
    </source>
</evidence>
<name>A0A1D7QXG9_9BACI</name>
<dbReference type="InterPro" id="IPR012349">
    <property type="entry name" value="Split_barrel_FMN-bd"/>
</dbReference>
<keyword evidence="2" id="KW-0285">Flavoprotein</keyword>
<dbReference type="InterPro" id="IPR002563">
    <property type="entry name" value="Flavin_Rdtase-like_dom"/>
</dbReference>
<dbReference type="SUPFAM" id="SSF50475">
    <property type="entry name" value="FMN-binding split barrel"/>
    <property type="match status" value="1"/>
</dbReference>
<feature type="domain" description="Flavin reductase like" evidence="5">
    <location>
        <begin position="20"/>
        <end position="183"/>
    </location>
</feature>
<keyword evidence="6" id="KW-0560">Oxidoreductase</keyword>
<keyword evidence="6" id="KW-0503">Monooxygenase</keyword>
<gene>
    <name evidence="6" type="ORF">BBEV_2370</name>
</gene>
<dbReference type="PANTHER" id="PTHR33798">
    <property type="entry name" value="FLAVOPROTEIN OXYGENASE"/>
    <property type="match status" value="1"/>
</dbReference>
<dbReference type="GO" id="GO:0004497">
    <property type="term" value="F:monooxygenase activity"/>
    <property type="evidence" value="ECO:0007669"/>
    <property type="project" value="UniProtKB-KW"/>
</dbReference>
<dbReference type="GO" id="GO:0016646">
    <property type="term" value="F:oxidoreductase activity, acting on the CH-NH group of donors, NAD or NADP as acceptor"/>
    <property type="evidence" value="ECO:0007669"/>
    <property type="project" value="UniProtKB-ARBA"/>
</dbReference>
<dbReference type="PATRIC" id="fig|632773.3.peg.2475"/>
<dbReference type="Gene3D" id="2.30.110.10">
    <property type="entry name" value="Electron Transport, Fmn-binding Protein, Chain A"/>
    <property type="match status" value="1"/>
</dbReference>
<accession>A0A1D7QXG9</accession>
<dbReference type="SMART" id="SM00903">
    <property type="entry name" value="Flavin_Reduct"/>
    <property type="match status" value="1"/>
</dbReference>
<organism evidence="6 7">
    <name type="scientific">Salisediminibacterium beveridgei</name>
    <dbReference type="NCBI Taxonomy" id="632773"/>
    <lineage>
        <taxon>Bacteria</taxon>
        <taxon>Bacillati</taxon>
        <taxon>Bacillota</taxon>
        <taxon>Bacilli</taxon>
        <taxon>Bacillales</taxon>
        <taxon>Bacillaceae</taxon>
        <taxon>Salisediminibacterium</taxon>
    </lineage>
</organism>
<keyword evidence="7" id="KW-1185">Reference proteome</keyword>
<evidence type="ECO:0000313" key="6">
    <source>
        <dbReference type="EMBL" id="AOM83711.1"/>
    </source>
</evidence>
<dbReference type="Proteomes" id="UP000094463">
    <property type="component" value="Chromosome"/>
</dbReference>
<evidence type="ECO:0000256" key="1">
    <source>
        <dbReference type="ARBA" id="ARBA00001917"/>
    </source>
</evidence>
<evidence type="ECO:0000256" key="2">
    <source>
        <dbReference type="ARBA" id="ARBA00022630"/>
    </source>
</evidence>
<sequence>MKAVNPTEWSKAENYKFMTSAVTPRPIAFVTSVSEEGVLNAAPFSYFNLVSAEPPILMIAIGRKDGLQKDTARNILSNGEFVVHVTTEKNIKKVNKTSASLGPDESEVRRYKLKPEPSRVVNVPSLKESPVRLECVLEKHVVFEEGTSGTDVIFGRIVQYVFDEELTDATENTPVLKAKKLKSVGRLAGTRYSKQGKIFSLKRPKV</sequence>
<dbReference type="OrthoDB" id="9794638at2"/>